<dbReference type="PROSITE" id="PS51902">
    <property type="entry name" value="CLPX_ZB"/>
    <property type="match status" value="1"/>
</dbReference>
<dbReference type="EMBL" id="JARAVY010000039">
    <property type="protein sequence ID" value="MDX2916133.1"/>
    <property type="molecule type" value="Genomic_DNA"/>
</dbReference>
<protein>
    <submittedName>
        <fullName evidence="3">ClpX C4-type zinc finger protein</fullName>
    </submittedName>
</protein>
<evidence type="ECO:0000256" key="1">
    <source>
        <dbReference type="PROSITE-ProRule" id="PRU01250"/>
    </source>
</evidence>
<evidence type="ECO:0000259" key="2">
    <source>
        <dbReference type="PROSITE" id="PS51902"/>
    </source>
</evidence>
<accession>A0ABU4LMB8</accession>
<keyword evidence="1" id="KW-0862">Zinc</keyword>
<feature type="binding site" evidence="1">
    <location>
        <position position="39"/>
    </location>
    <ligand>
        <name>Zn(2+)</name>
        <dbReference type="ChEBI" id="CHEBI:29105"/>
    </ligand>
</feature>
<gene>
    <name evidence="3" type="ORF">PV517_46640</name>
</gene>
<sequence length="61" mass="6929">MSAAQQDPEPYCWWCGTRQSQGEKDPRWVLCQGPGTTICSECIDLVTAIVEDERQKRAQEV</sequence>
<name>A0ABU4LMB8_9ACTN</name>
<organism evidence="3 4">
    <name type="scientific">Streptomyces griseiscabiei</name>
    <dbReference type="NCBI Taxonomy" id="2993540"/>
    <lineage>
        <taxon>Bacteria</taxon>
        <taxon>Bacillati</taxon>
        <taxon>Actinomycetota</taxon>
        <taxon>Actinomycetes</taxon>
        <taxon>Kitasatosporales</taxon>
        <taxon>Streptomycetaceae</taxon>
        <taxon>Streptomyces</taxon>
    </lineage>
</organism>
<feature type="domain" description="ClpX-type ZB" evidence="2">
    <location>
        <begin position="1"/>
        <end position="58"/>
    </location>
</feature>
<reference evidence="3 4" key="1">
    <citation type="journal article" date="2023" name="Microb. Genom.">
        <title>Mesoterricola silvestris gen. nov., sp. nov., Mesoterricola sediminis sp. nov., Geothrix oryzae sp. nov., Geothrix edaphica sp. nov., Geothrix rubra sp. nov., and Geothrix limicola sp. nov., six novel members of Acidobacteriota isolated from soils.</title>
        <authorList>
            <person name="Weisberg A.J."/>
            <person name="Pearce E."/>
            <person name="Kramer C.G."/>
            <person name="Chang J.H."/>
            <person name="Clarke C.R."/>
        </authorList>
    </citation>
    <scope>NUCLEOTIDE SEQUENCE [LARGE SCALE GENOMIC DNA]</scope>
    <source>
        <strain evidence="3 4">NRRL_B-2795</strain>
    </source>
</reference>
<feature type="binding site" evidence="1">
    <location>
        <position position="12"/>
    </location>
    <ligand>
        <name>Zn(2+)</name>
        <dbReference type="ChEBI" id="CHEBI:29105"/>
    </ligand>
</feature>
<dbReference type="SMART" id="SM00994">
    <property type="entry name" value="zf-C4_ClpX"/>
    <property type="match status" value="1"/>
</dbReference>
<dbReference type="InterPro" id="IPR059188">
    <property type="entry name" value="Znf_CLPX-like"/>
</dbReference>
<dbReference type="InterPro" id="IPR038366">
    <property type="entry name" value="Znf_CppX_C4_sf"/>
</dbReference>
<keyword evidence="4" id="KW-1185">Reference proteome</keyword>
<dbReference type="Proteomes" id="UP001271723">
    <property type="component" value="Unassembled WGS sequence"/>
</dbReference>
<dbReference type="InterPro" id="IPR010603">
    <property type="entry name" value="Znf_CppX_C4"/>
</dbReference>
<evidence type="ECO:0000313" key="4">
    <source>
        <dbReference type="Proteomes" id="UP001271723"/>
    </source>
</evidence>
<dbReference type="RefSeq" id="WP_086756076.1">
    <property type="nucleotide sequence ID" value="NZ_JAGJBZ010000007.1"/>
</dbReference>
<feature type="binding site" evidence="1">
    <location>
        <position position="42"/>
    </location>
    <ligand>
        <name>Zn(2+)</name>
        <dbReference type="ChEBI" id="CHEBI:29105"/>
    </ligand>
</feature>
<dbReference type="Gene3D" id="6.20.220.10">
    <property type="entry name" value="ClpX chaperone, C4-type zinc finger domain"/>
    <property type="match status" value="1"/>
</dbReference>
<comment type="similarity">
    <text evidence="1">Belongs to the ClpX chaperone family.</text>
</comment>
<proteinExistence type="inferred from homology"/>
<keyword evidence="1" id="KW-0143">Chaperone</keyword>
<evidence type="ECO:0000313" key="3">
    <source>
        <dbReference type="EMBL" id="MDX2916133.1"/>
    </source>
</evidence>
<keyword evidence="1" id="KW-0479">Metal-binding</keyword>
<comment type="caution">
    <text evidence="3">The sequence shown here is derived from an EMBL/GenBank/DDBJ whole genome shotgun (WGS) entry which is preliminary data.</text>
</comment>
<feature type="binding site" evidence="1">
    <location>
        <position position="15"/>
    </location>
    <ligand>
        <name>Zn(2+)</name>
        <dbReference type="ChEBI" id="CHEBI:29105"/>
    </ligand>
</feature>